<dbReference type="EMBL" id="JADNYJ010000039">
    <property type="protein sequence ID" value="KAF8901864.1"/>
    <property type="molecule type" value="Genomic_DNA"/>
</dbReference>
<feature type="chain" id="PRO_5040393664" evidence="1">
    <location>
        <begin position="21"/>
        <end position="126"/>
    </location>
</feature>
<dbReference type="SUPFAM" id="SSF50685">
    <property type="entry name" value="Barwin-like endoglucanases"/>
    <property type="match status" value="1"/>
</dbReference>
<keyword evidence="3" id="KW-1185">Reference proteome</keyword>
<keyword evidence="1" id="KW-0732">Signal</keyword>
<gene>
    <name evidence="2" type="ORF">CPB84DRAFT_908295</name>
</gene>
<sequence length="126" mass="13133">MFKFALFVLLVAVSTTSTAAQARVGDLFNFIPSLGACGFTNTSQQIVASVPSAVFSSYPGAGTNPNKNPICHHSVQIESGQTTLTAPIVDFYTAATDSNVGLSAAGFVKFADLDDGVVRNVSWVVV</sequence>
<comment type="caution">
    <text evidence="2">The sequence shown here is derived from an EMBL/GenBank/DDBJ whole genome shotgun (WGS) entry which is preliminary data.</text>
</comment>
<proteinExistence type="predicted"/>
<dbReference type="AlphaFoldDB" id="A0A9P5NP70"/>
<feature type="signal peptide" evidence="1">
    <location>
        <begin position="1"/>
        <end position="20"/>
    </location>
</feature>
<dbReference type="OrthoDB" id="406505at2759"/>
<accession>A0A9P5NP70</accession>
<protein>
    <submittedName>
        <fullName evidence="2">Uncharacterized protein</fullName>
    </submittedName>
</protein>
<name>A0A9P5NP70_GYMJU</name>
<evidence type="ECO:0000313" key="2">
    <source>
        <dbReference type="EMBL" id="KAF8901864.1"/>
    </source>
</evidence>
<reference evidence="2" key="1">
    <citation type="submission" date="2020-11" db="EMBL/GenBank/DDBJ databases">
        <authorList>
            <consortium name="DOE Joint Genome Institute"/>
            <person name="Ahrendt S."/>
            <person name="Riley R."/>
            <person name="Andreopoulos W."/>
            <person name="LaButti K."/>
            <person name="Pangilinan J."/>
            <person name="Ruiz-duenas F.J."/>
            <person name="Barrasa J.M."/>
            <person name="Sanchez-Garcia M."/>
            <person name="Camarero S."/>
            <person name="Miyauchi S."/>
            <person name="Serrano A."/>
            <person name="Linde D."/>
            <person name="Babiker R."/>
            <person name="Drula E."/>
            <person name="Ayuso-Fernandez I."/>
            <person name="Pacheco R."/>
            <person name="Padilla G."/>
            <person name="Ferreira P."/>
            <person name="Barriuso J."/>
            <person name="Kellner H."/>
            <person name="Castanera R."/>
            <person name="Alfaro M."/>
            <person name="Ramirez L."/>
            <person name="Pisabarro A.G."/>
            <person name="Kuo A."/>
            <person name="Tritt A."/>
            <person name="Lipzen A."/>
            <person name="He G."/>
            <person name="Yan M."/>
            <person name="Ng V."/>
            <person name="Cullen D."/>
            <person name="Martin F."/>
            <person name="Rosso M.-N."/>
            <person name="Henrissat B."/>
            <person name="Hibbett D."/>
            <person name="Martinez A.T."/>
            <person name="Grigoriev I.V."/>
        </authorList>
    </citation>
    <scope>NUCLEOTIDE SEQUENCE</scope>
    <source>
        <strain evidence="2">AH 44721</strain>
    </source>
</reference>
<evidence type="ECO:0000313" key="3">
    <source>
        <dbReference type="Proteomes" id="UP000724874"/>
    </source>
</evidence>
<evidence type="ECO:0000256" key="1">
    <source>
        <dbReference type="SAM" id="SignalP"/>
    </source>
</evidence>
<dbReference type="InterPro" id="IPR036908">
    <property type="entry name" value="RlpA-like_sf"/>
</dbReference>
<organism evidence="2 3">
    <name type="scientific">Gymnopilus junonius</name>
    <name type="common">Spectacular rustgill mushroom</name>
    <name type="synonym">Gymnopilus spectabilis subsp. junonius</name>
    <dbReference type="NCBI Taxonomy" id="109634"/>
    <lineage>
        <taxon>Eukaryota</taxon>
        <taxon>Fungi</taxon>
        <taxon>Dikarya</taxon>
        <taxon>Basidiomycota</taxon>
        <taxon>Agaricomycotina</taxon>
        <taxon>Agaricomycetes</taxon>
        <taxon>Agaricomycetidae</taxon>
        <taxon>Agaricales</taxon>
        <taxon>Agaricineae</taxon>
        <taxon>Hymenogastraceae</taxon>
        <taxon>Gymnopilus</taxon>
    </lineage>
</organism>
<dbReference type="Gene3D" id="2.40.40.10">
    <property type="entry name" value="RlpA-like domain"/>
    <property type="match status" value="1"/>
</dbReference>
<dbReference type="Proteomes" id="UP000724874">
    <property type="component" value="Unassembled WGS sequence"/>
</dbReference>